<dbReference type="InterPro" id="IPR011990">
    <property type="entry name" value="TPR-like_helical_dom_sf"/>
</dbReference>
<dbReference type="KEGG" id="oxy:HCG48_17995"/>
<sequence>MTSTPEELFNQGVERYKAGESPDTLIPLFEEICDRAPKNSPALASLAWLYLLKDRPKSATKVAQKAVKLNPQDAQARINLALAMLDSGKKGVRDHVEMAQQLMMAADELRDEVKENVEDGLTRKPDWKSLQRVKTWLFE</sequence>
<dbReference type="AlphaFoldDB" id="A0A6H1U0Q7"/>
<keyword evidence="4" id="KW-1185">Reference proteome</keyword>
<dbReference type="InterPro" id="IPR019734">
    <property type="entry name" value="TPR_rpt"/>
</dbReference>
<dbReference type="Proteomes" id="UP000500857">
    <property type="component" value="Chromosome"/>
</dbReference>
<keyword evidence="1" id="KW-0802">TPR repeat</keyword>
<dbReference type="EMBL" id="CP051167">
    <property type="protein sequence ID" value="QIZ72235.1"/>
    <property type="molecule type" value="Genomic_DNA"/>
</dbReference>
<evidence type="ECO:0000256" key="1">
    <source>
        <dbReference type="PROSITE-ProRule" id="PRU00339"/>
    </source>
</evidence>
<gene>
    <name evidence="3" type="ORF">HCG48_17995</name>
</gene>
<dbReference type="Gene3D" id="1.25.40.10">
    <property type="entry name" value="Tetratricopeptide repeat domain"/>
    <property type="match status" value="1"/>
</dbReference>
<accession>A0A6H1U0Q7</accession>
<protein>
    <submittedName>
        <fullName evidence="3">Uncharacterized protein</fullName>
    </submittedName>
</protein>
<evidence type="ECO:0000313" key="4">
    <source>
        <dbReference type="Proteomes" id="UP000500857"/>
    </source>
</evidence>
<evidence type="ECO:0000313" key="3">
    <source>
        <dbReference type="EMBL" id="QIZ72235.1"/>
    </source>
</evidence>
<dbReference type="PROSITE" id="PS50005">
    <property type="entry name" value="TPR"/>
    <property type="match status" value="1"/>
</dbReference>
<organism evidence="3 4">
    <name type="scientific">Oxynema aestuarii AP17</name>
    <dbReference type="NCBI Taxonomy" id="2064643"/>
    <lineage>
        <taxon>Bacteria</taxon>
        <taxon>Bacillati</taxon>
        <taxon>Cyanobacteriota</taxon>
        <taxon>Cyanophyceae</taxon>
        <taxon>Oscillatoriophycideae</taxon>
        <taxon>Oscillatoriales</taxon>
        <taxon>Oscillatoriaceae</taxon>
        <taxon>Oxynema</taxon>
        <taxon>Oxynema aestuarii</taxon>
    </lineage>
</organism>
<dbReference type="RefSeq" id="WP_168570385.1">
    <property type="nucleotide sequence ID" value="NZ_CP051167.1"/>
</dbReference>
<reference evidence="3 4" key="1">
    <citation type="submission" date="2020-04" db="EMBL/GenBank/DDBJ databases">
        <authorList>
            <person name="Basu S."/>
            <person name="Maruthanayagam V."/>
            <person name="Chakraborty S."/>
            <person name="Pramanik A."/>
            <person name="Mukherjee J."/>
            <person name="Brink B."/>
        </authorList>
    </citation>
    <scope>NUCLEOTIDE SEQUENCE [LARGE SCALE GENOMIC DNA]</scope>
    <source>
        <strain evidence="3 4">AP17</strain>
    </source>
</reference>
<name>A0A6H1U0Q7_9CYAN</name>
<evidence type="ECO:0000256" key="2">
    <source>
        <dbReference type="SAM" id="Coils"/>
    </source>
</evidence>
<keyword evidence="2" id="KW-0175">Coiled coil</keyword>
<proteinExistence type="predicted"/>
<dbReference type="SUPFAM" id="SSF48452">
    <property type="entry name" value="TPR-like"/>
    <property type="match status" value="1"/>
</dbReference>
<feature type="repeat" description="TPR" evidence="1">
    <location>
        <begin position="40"/>
        <end position="73"/>
    </location>
</feature>
<feature type="coiled-coil region" evidence="2">
    <location>
        <begin position="92"/>
        <end position="119"/>
    </location>
</feature>